<comment type="caution">
    <text evidence="1">The sequence shown here is derived from an EMBL/GenBank/DDBJ whole genome shotgun (WGS) entry which is preliminary data.</text>
</comment>
<name>A0A5S3WHU5_9GAMM</name>
<reference evidence="1 2" key="1">
    <citation type="submission" date="2018-01" db="EMBL/GenBank/DDBJ databases">
        <authorList>
            <person name="Paulsen S."/>
            <person name="Gram L.K."/>
        </authorList>
    </citation>
    <scope>NUCLEOTIDE SEQUENCE [LARGE SCALE GENOMIC DNA]</scope>
    <source>
        <strain evidence="1 2">S2676</strain>
    </source>
</reference>
<sequence length="79" mass="9104">MNFCLVHFLIEQYLVCYWFSVCEPGLIFSAAGDVCPFFGDNQRQARVFRVCNAHMQISNIGTCAFLSYEYFYNSSGIHI</sequence>
<protein>
    <submittedName>
        <fullName evidence="1">Uncharacterized protein</fullName>
    </submittedName>
</protein>
<proteinExistence type="predicted"/>
<reference evidence="2" key="2">
    <citation type="submission" date="2019-06" db="EMBL/GenBank/DDBJ databases">
        <title>Co-occurence of chitin degradation, pigmentation and bioactivity in marine Pseudoalteromonas.</title>
        <authorList>
            <person name="Sonnenschein E.C."/>
            <person name="Bech P.K."/>
        </authorList>
    </citation>
    <scope>NUCLEOTIDE SEQUENCE [LARGE SCALE GENOMIC DNA]</scope>
    <source>
        <strain evidence="2">S2676</strain>
    </source>
</reference>
<dbReference type="EMBL" id="PNCI01000042">
    <property type="protein sequence ID" value="TMP26660.1"/>
    <property type="molecule type" value="Genomic_DNA"/>
</dbReference>
<organism evidence="1 2">
    <name type="scientific">Pseudoalteromonas rubra</name>
    <dbReference type="NCBI Taxonomy" id="43658"/>
    <lineage>
        <taxon>Bacteria</taxon>
        <taxon>Pseudomonadati</taxon>
        <taxon>Pseudomonadota</taxon>
        <taxon>Gammaproteobacteria</taxon>
        <taxon>Alteromonadales</taxon>
        <taxon>Pseudoalteromonadaceae</taxon>
        <taxon>Pseudoalteromonas</taxon>
    </lineage>
</organism>
<dbReference type="Proteomes" id="UP000310249">
    <property type="component" value="Unassembled WGS sequence"/>
</dbReference>
<evidence type="ECO:0000313" key="2">
    <source>
        <dbReference type="Proteomes" id="UP000310249"/>
    </source>
</evidence>
<gene>
    <name evidence="1" type="ORF">CWB99_17495</name>
</gene>
<dbReference type="AlphaFoldDB" id="A0A5S3WHU5"/>
<evidence type="ECO:0000313" key="1">
    <source>
        <dbReference type="EMBL" id="TMP26660.1"/>
    </source>
</evidence>
<accession>A0A5S3WHU5</accession>